<organism evidence="1 2">
    <name type="scientific">Sporosarcina siberiensis</name>
    <dbReference type="NCBI Taxonomy" id="1365606"/>
    <lineage>
        <taxon>Bacteria</taxon>
        <taxon>Bacillati</taxon>
        <taxon>Bacillota</taxon>
        <taxon>Bacilli</taxon>
        <taxon>Bacillales</taxon>
        <taxon>Caryophanaceae</taxon>
        <taxon>Sporosarcina</taxon>
    </lineage>
</organism>
<evidence type="ECO:0000313" key="1">
    <source>
        <dbReference type="EMBL" id="MFD1926797.1"/>
    </source>
</evidence>
<dbReference type="Proteomes" id="UP001597218">
    <property type="component" value="Unassembled WGS sequence"/>
</dbReference>
<sequence length="45" mass="5442">MRRKMTKKITRKQNEKECRECGNQIIEQQESVLYECERCIGKHEG</sequence>
<name>A0ABW4SBE2_9BACL</name>
<dbReference type="InterPro" id="IPR025432">
    <property type="entry name" value="YhfH-like"/>
</dbReference>
<proteinExistence type="predicted"/>
<evidence type="ECO:0000313" key="2">
    <source>
        <dbReference type="Proteomes" id="UP001597218"/>
    </source>
</evidence>
<protein>
    <submittedName>
        <fullName evidence="1">Protein YhfH</fullName>
    </submittedName>
</protein>
<dbReference type="Pfam" id="PF14149">
    <property type="entry name" value="YhfH"/>
    <property type="match status" value="1"/>
</dbReference>
<keyword evidence="2" id="KW-1185">Reference proteome</keyword>
<reference evidence="2" key="1">
    <citation type="journal article" date="2019" name="Int. J. Syst. Evol. Microbiol.">
        <title>The Global Catalogue of Microorganisms (GCM) 10K type strain sequencing project: providing services to taxonomists for standard genome sequencing and annotation.</title>
        <authorList>
            <consortium name="The Broad Institute Genomics Platform"/>
            <consortium name="The Broad Institute Genome Sequencing Center for Infectious Disease"/>
            <person name="Wu L."/>
            <person name="Ma J."/>
        </authorList>
    </citation>
    <scope>NUCLEOTIDE SEQUENCE [LARGE SCALE GENOMIC DNA]</scope>
    <source>
        <strain evidence="2">CGMCC 4.7177</strain>
    </source>
</reference>
<comment type="caution">
    <text evidence="1">The sequence shown here is derived from an EMBL/GenBank/DDBJ whole genome shotgun (WGS) entry which is preliminary data.</text>
</comment>
<dbReference type="RefSeq" id="WP_381535454.1">
    <property type="nucleotide sequence ID" value="NZ_JBHUGI010000004.1"/>
</dbReference>
<gene>
    <name evidence="1" type="primary">yhfH</name>
    <name evidence="1" type="ORF">ACFSFY_01750</name>
</gene>
<accession>A0ABW4SBE2</accession>
<dbReference type="EMBL" id="JBHUGI010000004">
    <property type="protein sequence ID" value="MFD1926797.1"/>
    <property type="molecule type" value="Genomic_DNA"/>
</dbReference>